<gene>
    <name evidence="2" type="ORF">Cvel_8728</name>
</gene>
<protein>
    <submittedName>
        <fullName evidence="2">Uncharacterized protein</fullName>
    </submittedName>
</protein>
<dbReference type="AlphaFoldDB" id="A0A0G4HUT9"/>
<sequence length="170" mass="17828">MLPYEMHPSAGIASVGPEPFNPHPMNLLSHLPHPPMAPNGFVTSFYQPAPAATVSSGPFEDEGKMNKGHWMNRRKRRADEVGFRSTAPMSTAEDDDDCAMGVGGSGDSPTVADSSDEAPSNGVHVAPASSYGFHPQAKIRTDSGEGREGNDGLTLPPEPTAVPVVKPGPV</sequence>
<name>A0A0G4HUT9_9ALVE</name>
<feature type="compositionally biased region" description="Basic and acidic residues" evidence="1">
    <location>
        <begin position="139"/>
        <end position="150"/>
    </location>
</feature>
<feature type="compositionally biased region" description="Pro residues" evidence="1">
    <location>
        <begin position="156"/>
        <end position="170"/>
    </location>
</feature>
<dbReference type="EMBL" id="CDMZ01003972">
    <property type="protein sequence ID" value="CEM48228.1"/>
    <property type="molecule type" value="Genomic_DNA"/>
</dbReference>
<evidence type="ECO:0000256" key="1">
    <source>
        <dbReference type="SAM" id="MobiDB-lite"/>
    </source>
</evidence>
<reference evidence="2" key="1">
    <citation type="submission" date="2014-11" db="EMBL/GenBank/DDBJ databases">
        <authorList>
            <person name="Otto D Thomas"/>
            <person name="Naeem Raeece"/>
        </authorList>
    </citation>
    <scope>NUCLEOTIDE SEQUENCE</scope>
</reference>
<accession>A0A0G4HUT9</accession>
<feature type="compositionally biased region" description="Basic residues" evidence="1">
    <location>
        <begin position="66"/>
        <end position="76"/>
    </location>
</feature>
<dbReference type="VEuPathDB" id="CryptoDB:Cvel_8728"/>
<proteinExistence type="predicted"/>
<evidence type="ECO:0000313" key="2">
    <source>
        <dbReference type="EMBL" id="CEM48228.1"/>
    </source>
</evidence>
<organism evidence="2">
    <name type="scientific">Chromera velia CCMP2878</name>
    <dbReference type="NCBI Taxonomy" id="1169474"/>
    <lineage>
        <taxon>Eukaryota</taxon>
        <taxon>Sar</taxon>
        <taxon>Alveolata</taxon>
        <taxon>Colpodellida</taxon>
        <taxon>Chromeraceae</taxon>
        <taxon>Chromera</taxon>
    </lineage>
</organism>
<feature type="region of interest" description="Disordered" evidence="1">
    <location>
        <begin position="56"/>
        <end position="170"/>
    </location>
</feature>